<dbReference type="Pfam" id="PF10416">
    <property type="entry name" value="IBD"/>
    <property type="match status" value="1"/>
</dbReference>
<dbReference type="EMBL" id="MLAK01000869">
    <property type="protein sequence ID" value="OHT02399.1"/>
    <property type="molecule type" value="Genomic_DNA"/>
</dbReference>
<evidence type="ECO:0000259" key="1">
    <source>
        <dbReference type="Pfam" id="PF10416"/>
    </source>
</evidence>
<dbReference type="InterPro" id="IPR018845">
    <property type="entry name" value="Initiator-bd"/>
</dbReference>
<comment type="caution">
    <text evidence="2">The sequence shown here is derived from an EMBL/GenBank/DDBJ whole genome shotgun (WGS) entry which is preliminary data.</text>
</comment>
<accession>A0A1J4JTF5</accession>
<dbReference type="Proteomes" id="UP000179807">
    <property type="component" value="Unassembled WGS sequence"/>
</dbReference>
<evidence type="ECO:0000313" key="2">
    <source>
        <dbReference type="EMBL" id="OHT02399.1"/>
    </source>
</evidence>
<dbReference type="GeneID" id="94842114"/>
<sequence length="339" mass="38622">MPRKHATEQAPATPQYWDLIPKDDQIQYQELREQLSAPKYKNRRNKSHEVFKDMIELIHSFSVRGDDFDWKRSLVCGIIWLDSSIAINTHQLRLLVDKCKSSINGSFQSIGYETVPTGTESASELISKFPFMRNNFAELRQWTVRQKLLNPLPQISSPSDVPSSLITIKTNSISPKTSNQKEDDKNQNLSNIRIIINNSPLPQKVSASESWLSNNSIGAQKTIESPTFTSNVHFSNENVSSQHENQNNQLLEIDDFFAHQRNNEEYITPPPNSIGITDDYFDIGIPSFFGSESLTGVCDDHFSSIMIEKDPLAFFDSETSDNISLFNDKKVDDNLFIHM</sequence>
<gene>
    <name evidence="2" type="ORF">TRFO_30529</name>
</gene>
<organism evidence="2 3">
    <name type="scientific">Tritrichomonas foetus</name>
    <dbReference type="NCBI Taxonomy" id="1144522"/>
    <lineage>
        <taxon>Eukaryota</taxon>
        <taxon>Metamonada</taxon>
        <taxon>Parabasalia</taxon>
        <taxon>Tritrichomonadida</taxon>
        <taxon>Tritrichomonadidae</taxon>
        <taxon>Tritrichomonas</taxon>
    </lineage>
</organism>
<feature type="domain" description="Initiator binding" evidence="1">
    <location>
        <begin position="23"/>
        <end position="147"/>
    </location>
</feature>
<dbReference type="AlphaFoldDB" id="A0A1J4JTF5"/>
<protein>
    <recommendedName>
        <fullName evidence="1">Initiator binding domain-containing protein</fullName>
    </recommendedName>
</protein>
<evidence type="ECO:0000313" key="3">
    <source>
        <dbReference type="Proteomes" id="UP000179807"/>
    </source>
</evidence>
<dbReference type="VEuPathDB" id="TrichDB:TRFO_30529"/>
<keyword evidence="3" id="KW-1185">Reference proteome</keyword>
<name>A0A1J4JTF5_9EUKA</name>
<dbReference type="RefSeq" id="XP_068355535.1">
    <property type="nucleotide sequence ID" value="XM_068507410.1"/>
</dbReference>
<proteinExistence type="predicted"/>
<reference evidence="2" key="1">
    <citation type="submission" date="2016-10" db="EMBL/GenBank/DDBJ databases">
        <authorList>
            <person name="Benchimol M."/>
            <person name="Almeida L.G."/>
            <person name="Vasconcelos A.T."/>
            <person name="Perreira-Neves A."/>
            <person name="Rosa I.A."/>
            <person name="Tasca T."/>
            <person name="Bogo M.R."/>
            <person name="de Souza W."/>
        </authorList>
    </citation>
    <scope>NUCLEOTIDE SEQUENCE [LARGE SCALE GENOMIC DNA]</scope>
    <source>
        <strain evidence="2">K</strain>
    </source>
</reference>